<sequence length="367" mass="40296">MSEATTLYGDLGGQYAAELARHGVTSAMLTHKWQRVDLIAPHSDLDIRLALSGSPTSWRQWNESLAAAHRAAVAASPDNRRLLEHPPGFAFTVSEIDARQVAPAELATWSLINGHAPTLQRWRSRAQMAAWDSQDERFYRAILDARLRGRYQLAADSTDNVSRDMSGYRRHCVVWHYLALCWFAAACLATRTRCPGKTAALNQWRPAGLERFAELFLHQVHATTERGRPDAERLLRAAHRALAVAMGHVPVQAGGTSGLGHGSPSTAWIMTAGTLRVRRARWLYYLDPPPGAATGYLIAREAKELQAVTATLRTLAADRVTAEQQLAARMAELIPQGATTAATLRRALADLNRNSSVVEDFLTAPLG</sequence>
<evidence type="ECO:0000313" key="1">
    <source>
        <dbReference type="EMBL" id="NDL61119.1"/>
    </source>
</evidence>
<protein>
    <submittedName>
        <fullName evidence="1">Uncharacterized protein</fullName>
    </submittedName>
</protein>
<name>A0A7K3MCR5_9ACTN</name>
<proteinExistence type="predicted"/>
<dbReference type="Proteomes" id="UP000460435">
    <property type="component" value="Unassembled WGS sequence"/>
</dbReference>
<accession>A0A7K3MCR5</accession>
<reference evidence="1 2" key="1">
    <citation type="submission" date="2019-11" db="EMBL/GenBank/DDBJ databases">
        <authorList>
            <person name="Li X.-J."/>
            <person name="Feng X.-M."/>
        </authorList>
    </citation>
    <scope>NUCLEOTIDE SEQUENCE [LARGE SCALE GENOMIC DNA]</scope>
    <source>
        <strain evidence="1 2">XMNu-373</strain>
    </source>
</reference>
<comment type="caution">
    <text evidence="1">The sequence shown here is derived from an EMBL/GenBank/DDBJ whole genome shotgun (WGS) entry which is preliminary data.</text>
</comment>
<dbReference type="EMBL" id="WLZY01000020">
    <property type="protein sequence ID" value="NDL61119.1"/>
    <property type="molecule type" value="Genomic_DNA"/>
</dbReference>
<keyword evidence="2" id="KW-1185">Reference proteome</keyword>
<evidence type="ECO:0000313" key="2">
    <source>
        <dbReference type="Proteomes" id="UP000460435"/>
    </source>
</evidence>
<organism evidence="1 2">
    <name type="scientific">Phytoactinopolyspora mesophila</name>
    <dbReference type="NCBI Taxonomy" id="2650750"/>
    <lineage>
        <taxon>Bacteria</taxon>
        <taxon>Bacillati</taxon>
        <taxon>Actinomycetota</taxon>
        <taxon>Actinomycetes</taxon>
        <taxon>Jiangellales</taxon>
        <taxon>Jiangellaceae</taxon>
        <taxon>Phytoactinopolyspora</taxon>
    </lineage>
</organism>
<dbReference type="AlphaFoldDB" id="A0A7K3MCR5"/>
<gene>
    <name evidence="1" type="ORF">F7O44_29035</name>
</gene>